<dbReference type="Pfam" id="PF02776">
    <property type="entry name" value="TPP_enzyme_N"/>
    <property type="match status" value="1"/>
</dbReference>
<reference evidence="8" key="2">
    <citation type="submission" date="2021-09" db="EMBL/GenBank/DDBJ databases">
        <authorList>
            <person name="Gilroy R."/>
        </authorList>
    </citation>
    <scope>NUCLEOTIDE SEQUENCE</scope>
    <source>
        <strain evidence="8">ChiGjej5B5-7349</strain>
    </source>
</reference>
<dbReference type="InterPro" id="IPR012001">
    <property type="entry name" value="Thiamin_PyroP_enz_TPP-bd_dom"/>
</dbReference>
<evidence type="ECO:0000259" key="7">
    <source>
        <dbReference type="Pfam" id="PF02776"/>
    </source>
</evidence>
<keyword evidence="2 3" id="KW-0786">Thiamine pyrophosphate</keyword>
<dbReference type="GO" id="GO:0005948">
    <property type="term" value="C:acetolactate synthase complex"/>
    <property type="evidence" value="ECO:0007669"/>
    <property type="project" value="TreeGrafter"/>
</dbReference>
<feature type="domain" description="Thiamine pyrophosphate enzyme N-terminal TPP-binding" evidence="7">
    <location>
        <begin position="21"/>
        <end position="135"/>
    </location>
</feature>
<dbReference type="GO" id="GO:0009097">
    <property type="term" value="P:isoleucine biosynthetic process"/>
    <property type="evidence" value="ECO:0007669"/>
    <property type="project" value="TreeGrafter"/>
</dbReference>
<dbReference type="GO" id="GO:0030976">
    <property type="term" value="F:thiamine pyrophosphate binding"/>
    <property type="evidence" value="ECO:0007669"/>
    <property type="project" value="InterPro"/>
</dbReference>
<dbReference type="AlphaFoldDB" id="A0A921MEE7"/>
<dbReference type="InterPro" id="IPR029061">
    <property type="entry name" value="THDP-binding"/>
</dbReference>
<dbReference type="Gene3D" id="3.40.50.970">
    <property type="match status" value="2"/>
</dbReference>
<gene>
    <name evidence="8" type="ORF">K8V08_06055</name>
</gene>
<dbReference type="GO" id="GO:0009099">
    <property type="term" value="P:L-valine biosynthetic process"/>
    <property type="evidence" value="ECO:0007669"/>
    <property type="project" value="TreeGrafter"/>
</dbReference>
<evidence type="ECO:0000256" key="3">
    <source>
        <dbReference type="RuleBase" id="RU362132"/>
    </source>
</evidence>
<dbReference type="InterPro" id="IPR029035">
    <property type="entry name" value="DHS-like_NAD/FAD-binding_dom"/>
</dbReference>
<dbReference type="EMBL" id="DYUK01000132">
    <property type="protein sequence ID" value="HJG79956.1"/>
    <property type="molecule type" value="Genomic_DNA"/>
</dbReference>
<dbReference type="GO" id="GO:0050660">
    <property type="term" value="F:flavin adenine dinucleotide binding"/>
    <property type="evidence" value="ECO:0007669"/>
    <property type="project" value="TreeGrafter"/>
</dbReference>
<dbReference type="SUPFAM" id="SSF52467">
    <property type="entry name" value="DHS-like NAD/FAD-binding domain"/>
    <property type="match status" value="1"/>
</dbReference>
<sequence>MSAVTPPPSESSATPSQPTPMSAGHLIVRQLETEGVRRVYTVPGESFLDVLDGLYDSPVHTVVCRQEGGAGFAALTEARLTNRPGIAMVTRGPGAANAMISVHTAYQDATALVLFMGLIPTEQRGREAFQEFDPHAWFGSTAKKVLILDHPDSAARIVSDALHTAASGRPGPVIVGLPEDTLLELTSSPPVPPRPLAAPAPAPHEVAALEDAVASAACPLLVVGGQGWTPAAATSLSAWASARGVGIVADFRAHDAVDHAQDVFLGPLGYSSFAGTREAMADADLQILVGCVRGDIMTGSYAFGTSPDRTIVAGPDPDAHGHFGPLDQLIVATPETLATALAAGLGQTTDTTAEAAETDAAGTGPGAAQVPATGTSVTGQTSGTGTSAAWYRPYRDRYQEWRTGVVGAAPRAEFLDRDRAYRDAADVLPRDVVVTYGAGNYSAWALRYWPLQGPGSVAAPRNGAMGMGTPAAVAAKLAQPQRPVIGLAGDGCFMMNGQEFATAVDQGLNITIIVDDNSVFGTIVGHQVREYPGRPSGTSVTNPDFAALADSYGGRGFSVTRTEEFVPMLQEAMAYDGPALLHIRTDPEVRLPRT</sequence>
<dbReference type="Pfam" id="PF02775">
    <property type="entry name" value="TPP_enzyme_C"/>
    <property type="match status" value="1"/>
</dbReference>
<feature type="region of interest" description="Disordered" evidence="4">
    <location>
        <begin position="349"/>
        <end position="384"/>
    </location>
</feature>
<comment type="similarity">
    <text evidence="1 3">Belongs to the TPP enzyme family.</text>
</comment>
<dbReference type="GO" id="GO:0003984">
    <property type="term" value="F:acetolactate synthase activity"/>
    <property type="evidence" value="ECO:0007669"/>
    <property type="project" value="TreeGrafter"/>
</dbReference>
<feature type="compositionally biased region" description="Low complexity" evidence="4">
    <location>
        <begin position="10"/>
        <end position="20"/>
    </location>
</feature>
<evidence type="ECO:0000259" key="5">
    <source>
        <dbReference type="Pfam" id="PF00205"/>
    </source>
</evidence>
<organism evidence="8 9">
    <name type="scientific">Brevibacterium senegalense</name>
    <dbReference type="NCBI Taxonomy" id="1033736"/>
    <lineage>
        <taxon>Bacteria</taxon>
        <taxon>Bacillati</taxon>
        <taxon>Actinomycetota</taxon>
        <taxon>Actinomycetes</taxon>
        <taxon>Micrococcales</taxon>
        <taxon>Brevibacteriaceae</taxon>
        <taxon>Brevibacterium</taxon>
    </lineage>
</organism>
<dbReference type="SUPFAM" id="SSF52518">
    <property type="entry name" value="Thiamin diphosphate-binding fold (THDP-binding)"/>
    <property type="match status" value="2"/>
</dbReference>
<proteinExistence type="inferred from homology"/>
<feature type="domain" description="Thiamine pyrophosphate enzyme TPP-binding" evidence="6">
    <location>
        <begin position="437"/>
        <end position="583"/>
    </location>
</feature>
<dbReference type="PANTHER" id="PTHR18968:SF120">
    <property type="entry name" value="ACETOLACTATE SYNTHASE LARGE SUBUNIT"/>
    <property type="match status" value="1"/>
</dbReference>
<evidence type="ECO:0000256" key="2">
    <source>
        <dbReference type="ARBA" id="ARBA00023052"/>
    </source>
</evidence>
<comment type="caution">
    <text evidence="8">The sequence shown here is derived from an EMBL/GenBank/DDBJ whole genome shotgun (WGS) entry which is preliminary data.</text>
</comment>
<name>A0A921MEE7_9MICO</name>
<protein>
    <submittedName>
        <fullName evidence="8">Thiamine pyrophosphate-dependent enzyme</fullName>
    </submittedName>
</protein>
<dbReference type="Pfam" id="PF00205">
    <property type="entry name" value="TPP_enzyme_M"/>
    <property type="match status" value="1"/>
</dbReference>
<reference evidence="8" key="1">
    <citation type="journal article" date="2021" name="PeerJ">
        <title>Extensive microbial diversity within the chicken gut microbiome revealed by metagenomics and culture.</title>
        <authorList>
            <person name="Gilroy R."/>
            <person name="Ravi A."/>
            <person name="Getino M."/>
            <person name="Pursley I."/>
            <person name="Horton D.L."/>
            <person name="Alikhan N.F."/>
            <person name="Baker D."/>
            <person name="Gharbi K."/>
            <person name="Hall N."/>
            <person name="Watson M."/>
            <person name="Adriaenssens E.M."/>
            <person name="Foster-Nyarko E."/>
            <person name="Jarju S."/>
            <person name="Secka A."/>
            <person name="Antonio M."/>
            <person name="Oren A."/>
            <person name="Chaudhuri R.R."/>
            <person name="La Ragione R."/>
            <person name="Hildebrand F."/>
            <person name="Pallen M.J."/>
        </authorList>
    </citation>
    <scope>NUCLEOTIDE SEQUENCE</scope>
    <source>
        <strain evidence="8">ChiGjej5B5-7349</strain>
    </source>
</reference>
<feature type="domain" description="Thiamine pyrophosphate enzyme central" evidence="5">
    <location>
        <begin position="208"/>
        <end position="340"/>
    </location>
</feature>
<dbReference type="InterPro" id="IPR012000">
    <property type="entry name" value="Thiamin_PyroP_enz_cen_dom"/>
</dbReference>
<evidence type="ECO:0000256" key="1">
    <source>
        <dbReference type="ARBA" id="ARBA00007812"/>
    </source>
</evidence>
<dbReference type="PROSITE" id="PS00187">
    <property type="entry name" value="TPP_ENZYMES"/>
    <property type="match status" value="1"/>
</dbReference>
<dbReference type="Gene3D" id="3.40.50.1220">
    <property type="entry name" value="TPP-binding domain"/>
    <property type="match status" value="1"/>
</dbReference>
<evidence type="ECO:0000256" key="4">
    <source>
        <dbReference type="SAM" id="MobiDB-lite"/>
    </source>
</evidence>
<evidence type="ECO:0000313" key="9">
    <source>
        <dbReference type="Proteomes" id="UP000784435"/>
    </source>
</evidence>
<dbReference type="InterPro" id="IPR045229">
    <property type="entry name" value="TPP_enz"/>
</dbReference>
<evidence type="ECO:0000259" key="6">
    <source>
        <dbReference type="Pfam" id="PF02775"/>
    </source>
</evidence>
<dbReference type="CDD" id="cd00568">
    <property type="entry name" value="TPP_enzymes"/>
    <property type="match status" value="1"/>
</dbReference>
<dbReference type="CDD" id="cd07035">
    <property type="entry name" value="TPP_PYR_POX_like"/>
    <property type="match status" value="1"/>
</dbReference>
<dbReference type="Proteomes" id="UP000784435">
    <property type="component" value="Unassembled WGS sequence"/>
</dbReference>
<evidence type="ECO:0000313" key="8">
    <source>
        <dbReference type="EMBL" id="HJG79956.1"/>
    </source>
</evidence>
<dbReference type="PANTHER" id="PTHR18968">
    <property type="entry name" value="THIAMINE PYROPHOSPHATE ENZYMES"/>
    <property type="match status" value="1"/>
</dbReference>
<dbReference type="InterPro" id="IPR000399">
    <property type="entry name" value="TPP-bd_CS"/>
</dbReference>
<feature type="region of interest" description="Disordered" evidence="4">
    <location>
        <begin position="1"/>
        <end position="22"/>
    </location>
</feature>
<dbReference type="GO" id="GO:0000287">
    <property type="term" value="F:magnesium ion binding"/>
    <property type="evidence" value="ECO:0007669"/>
    <property type="project" value="InterPro"/>
</dbReference>
<accession>A0A921MEE7</accession>
<dbReference type="InterPro" id="IPR011766">
    <property type="entry name" value="TPP_enzyme_TPP-bd"/>
</dbReference>